<sequence>MSVIPFDYHGQEVRFITDESGEPQVVASDLAKALNYRNAPDMMRSIDLEERGTRPVRTPGGEQEMLTLTEAGMYQAILQRQTGRMVDVAQRAAVKRFQHWVTHEVIPSIRKRGMYATPDAVEAMLADPDVMIRTLTELKAERARVAQLQPKADYVDAFVADEDLRLLRNVAKSIGVQEGALRDALLAHEWIYVEESSRWSNSQGCKVIEHRYSPMSDKARYFRPVPNHQAPRFKGEVMHTLKVTPAGAEAISKMAKRWGLVVQEVAA</sequence>
<accession>A0A1D8ET93</accession>
<name>A0A1D8ET93_9CAUD</name>
<protein>
    <submittedName>
        <fullName evidence="2">Antirepressor</fullName>
    </submittedName>
</protein>
<reference evidence="2 3" key="1">
    <citation type="submission" date="2016-07" db="EMBL/GenBank/DDBJ databases">
        <authorList>
            <person name="Modlin R.L."/>
            <person name="Cheng L.S."/>
            <person name="Marinelli L.J."/>
            <person name="Grosset N."/>
            <person name="Gautier M."/>
            <person name="Fitz-Gibbon S."/>
            <person name="Pellegrini M."/>
            <person name="Bowman C.A."/>
            <person name="Russell D.A."/>
            <person name="Jacobs-Sera D."/>
            <person name="Hatfull G.F."/>
        </authorList>
    </citation>
    <scope>NUCLEOTIDE SEQUENCE [LARGE SCALE GENOMIC DNA]</scope>
</reference>
<dbReference type="PANTHER" id="PTHR36180">
    <property type="entry name" value="DNA-BINDING PROTEIN-RELATED-RELATED"/>
    <property type="match status" value="1"/>
</dbReference>
<proteinExistence type="predicted"/>
<dbReference type="GO" id="GO:0003677">
    <property type="term" value="F:DNA binding"/>
    <property type="evidence" value="ECO:0007669"/>
    <property type="project" value="InterPro"/>
</dbReference>
<dbReference type="EMBL" id="KX620748">
    <property type="protein sequence ID" value="AOT24271.1"/>
    <property type="molecule type" value="Genomic_DNA"/>
</dbReference>
<organism evidence="2 3">
    <name type="scientific">Propionibacterium phage Anatole</name>
    <dbReference type="NCBI Taxonomy" id="1897531"/>
    <lineage>
        <taxon>Viruses</taxon>
        <taxon>Duplodnaviria</taxon>
        <taxon>Heunggongvirae</taxon>
        <taxon>Uroviricota</taxon>
        <taxon>Caudoviricetes</taxon>
        <taxon>Anatolevirus</taxon>
        <taxon>Anatolevirus anatole</taxon>
    </lineage>
</organism>
<feature type="domain" description="Bro-N" evidence="1">
    <location>
        <begin position="1"/>
        <end position="113"/>
    </location>
</feature>
<dbReference type="PANTHER" id="PTHR36180:SF2">
    <property type="entry name" value="BRO FAMILY PROTEIN"/>
    <property type="match status" value="1"/>
</dbReference>
<dbReference type="InterPro" id="IPR003497">
    <property type="entry name" value="BRO_N_domain"/>
</dbReference>
<evidence type="ECO:0000313" key="3">
    <source>
        <dbReference type="Proteomes" id="UP000223795"/>
    </source>
</evidence>
<dbReference type="Pfam" id="PF02498">
    <property type="entry name" value="Bro-N"/>
    <property type="match status" value="1"/>
</dbReference>
<keyword evidence="3" id="KW-1185">Reference proteome</keyword>
<gene>
    <name evidence="2" type="primary">33</name>
    <name evidence="2" type="ORF">ANATOLE_33</name>
</gene>
<dbReference type="PROSITE" id="PS51750">
    <property type="entry name" value="BRO_N"/>
    <property type="match status" value="1"/>
</dbReference>
<dbReference type="GeneID" id="40072379"/>
<dbReference type="InterPro" id="IPR005039">
    <property type="entry name" value="Ant_C"/>
</dbReference>
<dbReference type="Pfam" id="PF03374">
    <property type="entry name" value="ANT"/>
    <property type="match status" value="1"/>
</dbReference>
<dbReference type="Proteomes" id="UP000223795">
    <property type="component" value="Segment"/>
</dbReference>
<dbReference type="OrthoDB" id="5682at10239"/>
<dbReference type="KEGG" id="vg:40072379"/>
<dbReference type="SMART" id="SM01040">
    <property type="entry name" value="Bro-N"/>
    <property type="match status" value="1"/>
</dbReference>
<dbReference type="RefSeq" id="YP_009596781.1">
    <property type="nucleotide sequence ID" value="NC_041890.1"/>
</dbReference>
<evidence type="ECO:0000259" key="1">
    <source>
        <dbReference type="PROSITE" id="PS51750"/>
    </source>
</evidence>
<evidence type="ECO:0000313" key="2">
    <source>
        <dbReference type="EMBL" id="AOT24271.1"/>
    </source>
</evidence>